<evidence type="ECO:0000256" key="4">
    <source>
        <dbReference type="ARBA" id="ARBA00022723"/>
    </source>
</evidence>
<dbReference type="GO" id="GO:0004222">
    <property type="term" value="F:metalloendopeptidase activity"/>
    <property type="evidence" value="ECO:0007669"/>
    <property type="project" value="InterPro"/>
</dbReference>
<keyword evidence="2 10" id="KW-0645">Protease</keyword>
<evidence type="ECO:0000259" key="12">
    <source>
        <dbReference type="Pfam" id="PF01435"/>
    </source>
</evidence>
<dbReference type="GO" id="GO:0046872">
    <property type="term" value="F:metal ion binding"/>
    <property type="evidence" value="ECO:0007669"/>
    <property type="project" value="UniProtKB-KW"/>
</dbReference>
<dbReference type="InterPro" id="IPR050083">
    <property type="entry name" value="HtpX_protease"/>
</dbReference>
<evidence type="ECO:0000256" key="8">
    <source>
        <dbReference type="ARBA" id="ARBA00023049"/>
    </source>
</evidence>
<keyword evidence="1" id="KW-1003">Cell membrane</keyword>
<sequence>MSLATACPHCHTPLTSADTGEPWCPSCEWGIDEPTDHSVTGVGWIDRLLYRAAFRLNRAQLTEFFGRPIGRPVLGLAGVFLIAVSLLLLAGMLGLLALAGWLVVAHPSWVTVPVALLALGVVWVLLPKFPGLPDDLELLDRAQAPTLFALIERVAAAAAAPVPDHVAVDTDFNAFARTYGLRRRRVLCLGLPMWAALPPQQRVALLGHELGHFVNGDPRTRLLTYPALTTFGNLAALTRMGPRDVYGFLSMLVDFIARPVMWVISRSLLLVHIGMSMVGERSSQRAEYHADELAVLVAGSSAARDLTDSLASAAGLDVVVRRAARNGDEPRDWRAAADEARVSMRPRMAWFRQLSIRTETSILASHPPAGMRARLVESRPWLEPRVALSEAESDRIDQELAGFYRRKARDIGWVEH</sequence>
<feature type="transmembrane region" description="Helical" evidence="11">
    <location>
        <begin position="108"/>
        <end position="126"/>
    </location>
</feature>
<evidence type="ECO:0000256" key="7">
    <source>
        <dbReference type="ARBA" id="ARBA00022989"/>
    </source>
</evidence>
<comment type="similarity">
    <text evidence="10">Belongs to the peptidase M48 family.</text>
</comment>
<evidence type="ECO:0000256" key="9">
    <source>
        <dbReference type="ARBA" id="ARBA00023136"/>
    </source>
</evidence>
<evidence type="ECO:0000256" key="6">
    <source>
        <dbReference type="ARBA" id="ARBA00022833"/>
    </source>
</evidence>
<dbReference type="AlphaFoldDB" id="A0A8J7KM85"/>
<accession>A0A8J7KM85</accession>
<keyword evidence="7 11" id="KW-1133">Transmembrane helix</keyword>
<dbReference type="Proteomes" id="UP000622552">
    <property type="component" value="Unassembled WGS sequence"/>
</dbReference>
<keyword evidence="3 11" id="KW-0812">Transmembrane</keyword>
<keyword evidence="9 11" id="KW-0472">Membrane</keyword>
<protein>
    <submittedName>
        <fullName evidence="13">Zn-dependent protease with chaperone function</fullName>
    </submittedName>
</protein>
<evidence type="ECO:0000256" key="3">
    <source>
        <dbReference type="ARBA" id="ARBA00022692"/>
    </source>
</evidence>
<evidence type="ECO:0000256" key="11">
    <source>
        <dbReference type="SAM" id="Phobius"/>
    </source>
</evidence>
<feature type="transmembrane region" description="Helical" evidence="11">
    <location>
        <begin position="73"/>
        <end position="102"/>
    </location>
</feature>
<evidence type="ECO:0000313" key="13">
    <source>
        <dbReference type="EMBL" id="MBG6138921.1"/>
    </source>
</evidence>
<keyword evidence="14" id="KW-1185">Reference proteome</keyword>
<gene>
    <name evidence="13" type="ORF">IW245_005115</name>
</gene>
<organism evidence="13 14">
    <name type="scientific">Longispora fulva</name>
    <dbReference type="NCBI Taxonomy" id="619741"/>
    <lineage>
        <taxon>Bacteria</taxon>
        <taxon>Bacillati</taxon>
        <taxon>Actinomycetota</taxon>
        <taxon>Actinomycetes</taxon>
        <taxon>Micromonosporales</taxon>
        <taxon>Micromonosporaceae</taxon>
        <taxon>Longispora</taxon>
    </lineage>
</organism>
<dbReference type="Gene3D" id="3.30.2010.10">
    <property type="entry name" value="Metalloproteases ('zincins'), catalytic domain"/>
    <property type="match status" value="1"/>
</dbReference>
<dbReference type="PANTHER" id="PTHR43221">
    <property type="entry name" value="PROTEASE HTPX"/>
    <property type="match status" value="1"/>
</dbReference>
<dbReference type="InterPro" id="IPR001915">
    <property type="entry name" value="Peptidase_M48"/>
</dbReference>
<proteinExistence type="inferred from homology"/>
<dbReference type="EMBL" id="JADOUF010000001">
    <property type="protein sequence ID" value="MBG6138921.1"/>
    <property type="molecule type" value="Genomic_DNA"/>
</dbReference>
<keyword evidence="4" id="KW-0479">Metal-binding</keyword>
<evidence type="ECO:0000256" key="1">
    <source>
        <dbReference type="ARBA" id="ARBA00022475"/>
    </source>
</evidence>
<reference evidence="13" key="1">
    <citation type="submission" date="2020-11" db="EMBL/GenBank/DDBJ databases">
        <title>Sequencing the genomes of 1000 actinobacteria strains.</title>
        <authorList>
            <person name="Klenk H.-P."/>
        </authorList>
    </citation>
    <scope>NUCLEOTIDE SEQUENCE</scope>
    <source>
        <strain evidence="13">DSM 45356</strain>
    </source>
</reference>
<evidence type="ECO:0000256" key="10">
    <source>
        <dbReference type="RuleBase" id="RU003983"/>
    </source>
</evidence>
<keyword evidence="6 10" id="KW-0862">Zinc</keyword>
<dbReference type="GO" id="GO:0006508">
    <property type="term" value="P:proteolysis"/>
    <property type="evidence" value="ECO:0007669"/>
    <property type="project" value="UniProtKB-KW"/>
</dbReference>
<keyword evidence="8 10" id="KW-0482">Metalloprotease</keyword>
<evidence type="ECO:0000256" key="5">
    <source>
        <dbReference type="ARBA" id="ARBA00022801"/>
    </source>
</evidence>
<dbReference type="RefSeq" id="WP_197005628.1">
    <property type="nucleotide sequence ID" value="NZ_JADOUF010000001.1"/>
</dbReference>
<comment type="cofactor">
    <cofactor evidence="10">
        <name>Zn(2+)</name>
        <dbReference type="ChEBI" id="CHEBI:29105"/>
    </cofactor>
    <text evidence="10">Binds 1 zinc ion per subunit.</text>
</comment>
<feature type="domain" description="Peptidase M48" evidence="12">
    <location>
        <begin position="143"/>
        <end position="376"/>
    </location>
</feature>
<evidence type="ECO:0000313" key="14">
    <source>
        <dbReference type="Proteomes" id="UP000622552"/>
    </source>
</evidence>
<keyword evidence="5 10" id="KW-0378">Hydrolase</keyword>
<evidence type="ECO:0000256" key="2">
    <source>
        <dbReference type="ARBA" id="ARBA00022670"/>
    </source>
</evidence>
<dbReference type="CDD" id="cd07328">
    <property type="entry name" value="M48_Ste24p_like"/>
    <property type="match status" value="1"/>
</dbReference>
<name>A0A8J7KM85_9ACTN</name>
<dbReference type="PANTHER" id="PTHR43221:SF2">
    <property type="entry name" value="PROTEASE HTPX HOMOLOG"/>
    <property type="match status" value="1"/>
</dbReference>
<comment type="caution">
    <text evidence="13">The sequence shown here is derived from an EMBL/GenBank/DDBJ whole genome shotgun (WGS) entry which is preliminary data.</text>
</comment>
<dbReference type="Pfam" id="PF01435">
    <property type="entry name" value="Peptidase_M48"/>
    <property type="match status" value="1"/>
</dbReference>